<organism evidence="8 9">
    <name type="scientific">Absidia repens</name>
    <dbReference type="NCBI Taxonomy" id="90262"/>
    <lineage>
        <taxon>Eukaryota</taxon>
        <taxon>Fungi</taxon>
        <taxon>Fungi incertae sedis</taxon>
        <taxon>Mucoromycota</taxon>
        <taxon>Mucoromycotina</taxon>
        <taxon>Mucoromycetes</taxon>
        <taxon>Mucorales</taxon>
        <taxon>Cunninghamellaceae</taxon>
        <taxon>Absidia</taxon>
    </lineage>
</organism>
<dbReference type="AlphaFoldDB" id="A0A1X2IAJ1"/>
<sequence>MRSTLLLLSKAPPVPRFFKDSDMSLNHFLLRGQVISLYRKFLRCTKGLNKSDAEELRQWVRADFERYRNERDLDKIKNLITSGQHQMHTLQGSVSLAQASRQ</sequence>
<dbReference type="GO" id="GO:0005739">
    <property type="term" value="C:mitochondrion"/>
    <property type="evidence" value="ECO:0007669"/>
    <property type="project" value="UniProtKB-SubCell"/>
</dbReference>
<dbReference type="Proteomes" id="UP000193560">
    <property type="component" value="Unassembled WGS sequence"/>
</dbReference>
<gene>
    <name evidence="8" type="ORF">BCR42DRAFT_453411</name>
</gene>
<evidence type="ECO:0000313" key="8">
    <source>
        <dbReference type="EMBL" id="ORZ12707.1"/>
    </source>
</evidence>
<dbReference type="InterPro" id="IPR008011">
    <property type="entry name" value="Complex1_LYR_dom"/>
</dbReference>
<keyword evidence="3" id="KW-0809">Transit peptide</keyword>
<comment type="caution">
    <text evidence="8">The sequence shown here is derived from an EMBL/GenBank/DDBJ whole genome shotgun (WGS) entry which is preliminary data.</text>
</comment>
<accession>A0A1X2IAJ1</accession>
<evidence type="ECO:0000313" key="9">
    <source>
        <dbReference type="Proteomes" id="UP000193560"/>
    </source>
</evidence>
<dbReference type="Pfam" id="PF05347">
    <property type="entry name" value="Complex1_LYR"/>
    <property type="match status" value="1"/>
</dbReference>
<evidence type="ECO:0000256" key="6">
    <source>
        <dbReference type="ARBA" id="ARBA00044735"/>
    </source>
</evidence>
<comment type="similarity">
    <text evidence="2">Belongs to the complex I LYR family.</text>
</comment>
<dbReference type="STRING" id="90262.A0A1X2IAJ1"/>
<evidence type="ECO:0000256" key="3">
    <source>
        <dbReference type="ARBA" id="ARBA00022946"/>
    </source>
</evidence>
<dbReference type="CDD" id="cd20262">
    <property type="entry name" value="Complex1_LYR_LYRM2"/>
    <property type="match status" value="1"/>
</dbReference>
<dbReference type="PANTHER" id="PTHR13675">
    <property type="entry name" value="LYR MOTIF-CONTAINING PROTEIN 2"/>
    <property type="match status" value="1"/>
</dbReference>
<comment type="subcellular location">
    <subcellularLocation>
        <location evidence="1">Mitochondrion</location>
    </subcellularLocation>
</comment>
<name>A0A1X2IAJ1_9FUNG</name>
<dbReference type="OrthoDB" id="74240at2759"/>
<protein>
    <recommendedName>
        <fullName evidence="5">LYR motif-containing protein 2</fullName>
    </recommendedName>
</protein>
<evidence type="ECO:0000259" key="7">
    <source>
        <dbReference type="Pfam" id="PF05347"/>
    </source>
</evidence>
<proteinExistence type="inferred from homology"/>
<comment type="function">
    <text evidence="6">Involved in efficient integration of the N-module into mitochondrial respiratory chain complex I.</text>
</comment>
<keyword evidence="9" id="KW-1185">Reference proteome</keyword>
<evidence type="ECO:0000256" key="2">
    <source>
        <dbReference type="ARBA" id="ARBA00009508"/>
    </source>
</evidence>
<evidence type="ECO:0000256" key="1">
    <source>
        <dbReference type="ARBA" id="ARBA00004173"/>
    </source>
</evidence>
<dbReference type="EMBL" id="MCGE01000018">
    <property type="protein sequence ID" value="ORZ12707.1"/>
    <property type="molecule type" value="Genomic_DNA"/>
</dbReference>
<evidence type="ECO:0000256" key="4">
    <source>
        <dbReference type="ARBA" id="ARBA00023128"/>
    </source>
</evidence>
<reference evidence="8 9" key="1">
    <citation type="submission" date="2016-07" db="EMBL/GenBank/DDBJ databases">
        <title>Pervasive Adenine N6-methylation of Active Genes in Fungi.</title>
        <authorList>
            <consortium name="DOE Joint Genome Institute"/>
            <person name="Mondo S.J."/>
            <person name="Dannebaum R.O."/>
            <person name="Kuo R.C."/>
            <person name="Labutti K."/>
            <person name="Haridas S."/>
            <person name="Kuo A."/>
            <person name="Salamov A."/>
            <person name="Ahrendt S.R."/>
            <person name="Lipzen A."/>
            <person name="Sullivan W."/>
            <person name="Andreopoulos W.B."/>
            <person name="Clum A."/>
            <person name="Lindquist E."/>
            <person name="Daum C."/>
            <person name="Ramamoorthy G.K."/>
            <person name="Gryganskyi A."/>
            <person name="Culley D."/>
            <person name="Magnuson J.K."/>
            <person name="James T.Y."/>
            <person name="O'Malley M.A."/>
            <person name="Stajich J.E."/>
            <person name="Spatafora J.W."/>
            <person name="Visel A."/>
            <person name="Grigoriev I.V."/>
        </authorList>
    </citation>
    <scope>NUCLEOTIDE SEQUENCE [LARGE SCALE GENOMIC DNA]</scope>
    <source>
        <strain evidence="8 9">NRRL 1336</strain>
    </source>
</reference>
<dbReference type="InterPro" id="IPR045293">
    <property type="entry name" value="Complex1_LYR_LYRM2"/>
</dbReference>
<feature type="domain" description="Complex 1 LYR protein" evidence="7">
    <location>
        <begin position="33"/>
        <end position="87"/>
    </location>
</feature>
<keyword evidence="4" id="KW-0496">Mitochondrion</keyword>
<evidence type="ECO:0000256" key="5">
    <source>
        <dbReference type="ARBA" id="ARBA00026235"/>
    </source>
</evidence>
<dbReference type="PANTHER" id="PTHR13675:SF0">
    <property type="entry name" value="LYR MOTIF-CONTAINING PROTEIN 2"/>
    <property type="match status" value="1"/>
</dbReference>